<dbReference type="Proteomes" id="UP000324358">
    <property type="component" value="Unassembled WGS sequence"/>
</dbReference>
<organism evidence="2 3">
    <name type="scientific">Bizionia algoritergicola</name>
    <dbReference type="NCBI Taxonomy" id="291187"/>
    <lineage>
        <taxon>Bacteria</taxon>
        <taxon>Pseudomonadati</taxon>
        <taxon>Bacteroidota</taxon>
        <taxon>Flavobacteriia</taxon>
        <taxon>Flavobacteriales</taxon>
        <taxon>Flavobacteriaceae</taxon>
        <taxon>Bizionia</taxon>
    </lineage>
</organism>
<keyword evidence="3" id="KW-1185">Reference proteome</keyword>
<dbReference type="EMBL" id="VSKL01000010">
    <property type="protein sequence ID" value="TYB70010.1"/>
    <property type="molecule type" value="Genomic_DNA"/>
</dbReference>
<dbReference type="RefSeq" id="WP_066256876.1">
    <property type="nucleotide sequence ID" value="NZ_VSKL01000010.1"/>
</dbReference>
<protein>
    <submittedName>
        <fullName evidence="2">TIR domain-containing protein</fullName>
    </submittedName>
</protein>
<feature type="domain" description="SEFIR" evidence="1">
    <location>
        <begin position="5"/>
        <end position="141"/>
    </location>
</feature>
<dbReference type="InterPro" id="IPR013568">
    <property type="entry name" value="SEFIR_dom"/>
</dbReference>
<sequence length="480" mass="57172">MNETNPKIFISYSWSSPNHEDWVINLAERLVSDGIEVKIDKWDLKEGHDMFDFMESMVNSSDIDKVLIILDEKYSSKANSRKGGVGTETQIISPEIYKNVSQEKFVPIVRQRDDSNEAFIPTFLKSRIYIDFSEDEHFEKSYESLLRNLYKRPVYNKPKLGKAPSFLFEETPMNHKTSILLRSFDKKLAQSPNSLNSMARDFFDKFYDNLKDYSITFSSRDYKIIGKEIIDNLNLFTPLRDEYITFLEKLTVPELDFDVDILIEFLEKLPRYKQPLDDRGSWSDVDFANFKFIIHELFLYLILVCLKNRNYKLIEEIFYSNYFIHDRYNYSKEPSEFAEFYNYIDAIDHYYKETYSKQFHSPMSDLMIKRIPENYSKESFVQADLLCHYIADMNNKRWFPITYIYYTRGRMDLFERLASKRYFDKIKVVFGVNTVDELKEKLTKLEEKDNSNNSLRYSGSFDSVVPIYRIIDKDKVGTLR</sequence>
<reference evidence="2 3" key="1">
    <citation type="submission" date="2019-08" db="EMBL/GenBank/DDBJ databases">
        <title>Genomes of Antarctic Bizionia species.</title>
        <authorList>
            <person name="Bowman J.P."/>
        </authorList>
    </citation>
    <scope>NUCLEOTIDE SEQUENCE [LARGE SCALE GENOMIC DNA]</scope>
    <source>
        <strain evidence="2 3">APA-1</strain>
    </source>
</reference>
<dbReference type="InterPro" id="IPR035897">
    <property type="entry name" value="Toll_tir_struct_dom_sf"/>
</dbReference>
<evidence type="ECO:0000313" key="3">
    <source>
        <dbReference type="Proteomes" id="UP000324358"/>
    </source>
</evidence>
<dbReference type="SUPFAM" id="SSF52200">
    <property type="entry name" value="Toll/Interleukin receptor TIR domain"/>
    <property type="match status" value="1"/>
</dbReference>
<proteinExistence type="predicted"/>
<name>A0A5D0QLG1_9FLAO</name>
<dbReference type="PROSITE" id="PS51534">
    <property type="entry name" value="SEFIR"/>
    <property type="match status" value="1"/>
</dbReference>
<comment type="caution">
    <text evidence="2">The sequence shown here is derived from an EMBL/GenBank/DDBJ whole genome shotgun (WGS) entry which is preliminary data.</text>
</comment>
<gene>
    <name evidence="2" type="ORF">ES675_15995</name>
</gene>
<dbReference type="OrthoDB" id="5149141at2"/>
<dbReference type="Pfam" id="PF08357">
    <property type="entry name" value="SEFIR"/>
    <property type="match status" value="1"/>
</dbReference>
<dbReference type="Gene3D" id="3.40.50.10140">
    <property type="entry name" value="Toll/interleukin-1 receptor homology (TIR) domain"/>
    <property type="match status" value="1"/>
</dbReference>
<dbReference type="AlphaFoldDB" id="A0A5D0QLG1"/>
<evidence type="ECO:0000313" key="2">
    <source>
        <dbReference type="EMBL" id="TYB70010.1"/>
    </source>
</evidence>
<evidence type="ECO:0000259" key="1">
    <source>
        <dbReference type="PROSITE" id="PS51534"/>
    </source>
</evidence>
<accession>A0A5D0QLG1</accession>